<dbReference type="NCBIfam" id="TIGR02937">
    <property type="entry name" value="sigma70-ECF"/>
    <property type="match status" value="1"/>
</dbReference>
<dbReference type="GO" id="GO:0016987">
    <property type="term" value="F:sigma factor activity"/>
    <property type="evidence" value="ECO:0007669"/>
    <property type="project" value="UniProtKB-KW"/>
</dbReference>
<dbReference type="SUPFAM" id="SSF88946">
    <property type="entry name" value="Sigma2 domain of RNA polymerase sigma factors"/>
    <property type="match status" value="1"/>
</dbReference>
<dbReference type="EMBL" id="MHKO01000033">
    <property type="protein sequence ID" value="OGY91930.1"/>
    <property type="molecule type" value="Genomic_DNA"/>
</dbReference>
<protein>
    <recommendedName>
        <fullName evidence="10">RNA polymerase subunit sigma</fullName>
    </recommendedName>
</protein>
<feature type="domain" description="RNA polymerase sigma-70 region 4" evidence="7">
    <location>
        <begin position="229"/>
        <end position="278"/>
    </location>
</feature>
<dbReference type="InterPro" id="IPR013324">
    <property type="entry name" value="RNA_pol_sigma_r3/r4-like"/>
</dbReference>
<evidence type="ECO:0008006" key="10">
    <source>
        <dbReference type="Google" id="ProtNLM"/>
    </source>
</evidence>
<dbReference type="AlphaFoldDB" id="A0A1G2BUD1"/>
<feature type="domain" description="RNA polymerase sigma-70 region 3" evidence="5">
    <location>
        <begin position="140"/>
        <end position="209"/>
    </location>
</feature>
<dbReference type="InterPro" id="IPR013325">
    <property type="entry name" value="RNA_pol_sigma_r2"/>
</dbReference>
<name>A0A1G2BUD1_9BACT</name>
<dbReference type="STRING" id="1798553.A3H70_02180"/>
<evidence type="ECO:0000259" key="7">
    <source>
        <dbReference type="Pfam" id="PF04545"/>
    </source>
</evidence>
<evidence type="ECO:0000256" key="3">
    <source>
        <dbReference type="ARBA" id="ARBA00023125"/>
    </source>
</evidence>
<evidence type="ECO:0000256" key="1">
    <source>
        <dbReference type="ARBA" id="ARBA00023015"/>
    </source>
</evidence>
<dbReference type="Gene3D" id="1.10.10.10">
    <property type="entry name" value="Winged helix-like DNA-binding domain superfamily/Winged helix DNA-binding domain"/>
    <property type="match status" value="2"/>
</dbReference>
<feature type="domain" description="RNA polymerase sigma-70 region 2" evidence="6">
    <location>
        <begin position="59"/>
        <end position="126"/>
    </location>
</feature>
<dbReference type="GO" id="GO:0003677">
    <property type="term" value="F:DNA binding"/>
    <property type="evidence" value="ECO:0007669"/>
    <property type="project" value="UniProtKB-KW"/>
</dbReference>
<dbReference type="PANTHER" id="PTHR30603">
    <property type="entry name" value="RNA POLYMERASE SIGMA FACTOR RPO"/>
    <property type="match status" value="1"/>
</dbReference>
<dbReference type="PANTHER" id="PTHR30603:SF47">
    <property type="entry name" value="RNA POLYMERASE SIGMA FACTOR SIGD, CHLOROPLASTIC"/>
    <property type="match status" value="1"/>
</dbReference>
<accession>A0A1G2BUD1</accession>
<dbReference type="CDD" id="cd06171">
    <property type="entry name" value="Sigma70_r4"/>
    <property type="match status" value="1"/>
</dbReference>
<dbReference type="InterPro" id="IPR050239">
    <property type="entry name" value="Sigma-70_RNA_pol_init_factors"/>
</dbReference>
<organism evidence="8 9">
    <name type="scientific">Candidatus Komeilibacteria bacterium RIFCSPLOWO2_02_FULL_48_11</name>
    <dbReference type="NCBI Taxonomy" id="1798553"/>
    <lineage>
        <taxon>Bacteria</taxon>
        <taxon>Candidatus Komeiliibacteriota</taxon>
    </lineage>
</organism>
<proteinExistence type="predicted"/>
<dbReference type="InterPro" id="IPR007627">
    <property type="entry name" value="RNA_pol_sigma70_r2"/>
</dbReference>
<dbReference type="InterPro" id="IPR036388">
    <property type="entry name" value="WH-like_DNA-bd_sf"/>
</dbReference>
<evidence type="ECO:0000256" key="4">
    <source>
        <dbReference type="ARBA" id="ARBA00023163"/>
    </source>
</evidence>
<dbReference type="InterPro" id="IPR014284">
    <property type="entry name" value="RNA_pol_sigma-70_dom"/>
</dbReference>
<evidence type="ECO:0000259" key="6">
    <source>
        <dbReference type="Pfam" id="PF04542"/>
    </source>
</evidence>
<sequence length="296" mass="33671">MARSGLLVVKGDVERLPAHDASVQRYLKELRNYPPMTRQEEEKTVRLAKKGDRQAAERLITSNLRFVVKVALKYQGHGLPLADLIAEGNAGLMVALDRFDEERGLKFISYAVWWIRQAILSAIKQHSVVRHPLNQLDDMGRIARRRGQLTQELGREPTLDEVAGDMKISRKRAELALRCISSDLSLDAPIDPFGDKELYNFFPSEDPETDQRVLERDRLELITTAITQCLNKREARVIRACFGLGGEERRTLGEIGANLGVTRERVRQIRNRALEKLKIALGPLVWKSGELWEDVL</sequence>
<evidence type="ECO:0000256" key="2">
    <source>
        <dbReference type="ARBA" id="ARBA00023082"/>
    </source>
</evidence>
<gene>
    <name evidence="8" type="ORF">A3H70_02180</name>
</gene>
<evidence type="ECO:0000259" key="5">
    <source>
        <dbReference type="Pfam" id="PF04539"/>
    </source>
</evidence>
<dbReference type="PIRSF" id="PIRSF000770">
    <property type="entry name" value="RNA_pol_sigma-SigE/K"/>
    <property type="match status" value="1"/>
</dbReference>
<dbReference type="PRINTS" id="PR00046">
    <property type="entry name" value="SIGMA70FCT"/>
</dbReference>
<dbReference type="SUPFAM" id="SSF88659">
    <property type="entry name" value="Sigma3 and sigma4 domains of RNA polymerase sigma factors"/>
    <property type="match status" value="2"/>
</dbReference>
<dbReference type="Pfam" id="PF04542">
    <property type="entry name" value="Sigma70_r2"/>
    <property type="match status" value="1"/>
</dbReference>
<dbReference type="GO" id="GO:0006352">
    <property type="term" value="P:DNA-templated transcription initiation"/>
    <property type="evidence" value="ECO:0007669"/>
    <property type="project" value="InterPro"/>
</dbReference>
<evidence type="ECO:0000313" key="8">
    <source>
        <dbReference type="EMBL" id="OGY91930.1"/>
    </source>
</evidence>
<dbReference type="Gene3D" id="1.10.601.10">
    <property type="entry name" value="RNA Polymerase Primary Sigma Factor"/>
    <property type="match status" value="1"/>
</dbReference>
<dbReference type="Proteomes" id="UP000178109">
    <property type="component" value="Unassembled WGS sequence"/>
</dbReference>
<comment type="caution">
    <text evidence="8">The sequence shown here is derived from an EMBL/GenBank/DDBJ whole genome shotgun (WGS) entry which is preliminary data.</text>
</comment>
<dbReference type="Pfam" id="PF04545">
    <property type="entry name" value="Sigma70_r4"/>
    <property type="match status" value="1"/>
</dbReference>
<keyword evidence="4" id="KW-0804">Transcription</keyword>
<reference evidence="8 9" key="1">
    <citation type="journal article" date="2016" name="Nat. Commun.">
        <title>Thousands of microbial genomes shed light on interconnected biogeochemical processes in an aquifer system.</title>
        <authorList>
            <person name="Anantharaman K."/>
            <person name="Brown C.T."/>
            <person name="Hug L.A."/>
            <person name="Sharon I."/>
            <person name="Castelle C.J."/>
            <person name="Probst A.J."/>
            <person name="Thomas B.C."/>
            <person name="Singh A."/>
            <person name="Wilkins M.J."/>
            <person name="Karaoz U."/>
            <person name="Brodie E.L."/>
            <person name="Williams K.H."/>
            <person name="Hubbard S.S."/>
            <person name="Banfield J.F."/>
        </authorList>
    </citation>
    <scope>NUCLEOTIDE SEQUENCE [LARGE SCALE GENOMIC DNA]</scope>
</reference>
<dbReference type="InterPro" id="IPR000943">
    <property type="entry name" value="RNA_pol_sigma70"/>
</dbReference>
<keyword evidence="1" id="KW-0805">Transcription regulation</keyword>
<keyword evidence="3" id="KW-0238">DNA-binding</keyword>
<dbReference type="InterPro" id="IPR007630">
    <property type="entry name" value="RNA_pol_sigma70_r4"/>
</dbReference>
<dbReference type="InterPro" id="IPR007624">
    <property type="entry name" value="RNA_pol_sigma70_r3"/>
</dbReference>
<keyword evidence="2" id="KW-0731">Sigma factor</keyword>
<dbReference type="Pfam" id="PF04539">
    <property type="entry name" value="Sigma70_r3"/>
    <property type="match status" value="1"/>
</dbReference>
<evidence type="ECO:0000313" key="9">
    <source>
        <dbReference type="Proteomes" id="UP000178109"/>
    </source>
</evidence>